<evidence type="ECO:0000313" key="1">
    <source>
        <dbReference type="Proteomes" id="UP000813463"/>
    </source>
</evidence>
<organism evidence="1 2">
    <name type="scientific">Spinacia oleracea</name>
    <name type="common">Spinach</name>
    <dbReference type="NCBI Taxonomy" id="3562"/>
    <lineage>
        <taxon>Eukaryota</taxon>
        <taxon>Viridiplantae</taxon>
        <taxon>Streptophyta</taxon>
        <taxon>Embryophyta</taxon>
        <taxon>Tracheophyta</taxon>
        <taxon>Spermatophyta</taxon>
        <taxon>Magnoliopsida</taxon>
        <taxon>eudicotyledons</taxon>
        <taxon>Gunneridae</taxon>
        <taxon>Pentapetalae</taxon>
        <taxon>Caryophyllales</taxon>
        <taxon>Chenopodiaceae</taxon>
        <taxon>Chenopodioideae</taxon>
        <taxon>Anserineae</taxon>
        <taxon>Spinacia</taxon>
    </lineage>
</organism>
<dbReference type="Proteomes" id="UP000813463">
    <property type="component" value="Chromosome 3"/>
</dbReference>
<dbReference type="Gene3D" id="3.40.395.10">
    <property type="entry name" value="Adenoviral Proteinase, Chain A"/>
    <property type="match status" value="1"/>
</dbReference>
<dbReference type="GeneID" id="130470475"/>
<evidence type="ECO:0000313" key="2">
    <source>
        <dbReference type="RefSeq" id="XP_056696653.1"/>
    </source>
</evidence>
<accession>A0ABM3RM11</accession>
<protein>
    <submittedName>
        <fullName evidence="2">Uncharacterized protein isoform X1</fullName>
    </submittedName>
</protein>
<gene>
    <name evidence="2" type="primary">LOC130470475</name>
</gene>
<name>A0ABM3RM11_SPIOL</name>
<proteinExistence type="predicted"/>
<reference evidence="2" key="2">
    <citation type="submission" date="2025-08" db="UniProtKB">
        <authorList>
            <consortium name="RefSeq"/>
        </authorList>
    </citation>
    <scope>IDENTIFICATION</scope>
    <source>
        <tissue evidence="2">Leaf</tissue>
    </source>
</reference>
<dbReference type="RefSeq" id="XP_056696653.1">
    <property type="nucleotide sequence ID" value="XM_056840675.1"/>
</dbReference>
<reference evidence="1" key="1">
    <citation type="journal article" date="2021" name="Nat. Commun.">
        <title>Genomic analyses provide insights into spinach domestication and the genetic basis of agronomic traits.</title>
        <authorList>
            <person name="Cai X."/>
            <person name="Sun X."/>
            <person name="Xu C."/>
            <person name="Sun H."/>
            <person name="Wang X."/>
            <person name="Ge C."/>
            <person name="Zhang Z."/>
            <person name="Wang Q."/>
            <person name="Fei Z."/>
            <person name="Jiao C."/>
            <person name="Wang Q."/>
        </authorList>
    </citation>
    <scope>NUCLEOTIDE SEQUENCE [LARGE SCALE GENOMIC DNA]</scope>
    <source>
        <strain evidence="1">cv. Varoflay</strain>
    </source>
</reference>
<keyword evidence="1" id="KW-1185">Reference proteome</keyword>
<sequence length="224" mass="26043">MVNDTQKILDDLEGMIQSKSEKNMDNFVDDKMVLHPSVREPMLYLLDLSTDKDKYFYYRDVECVNCTAKHASSVLKGGEMDPEVYIPLFEQDHWFLVVIDLAAQVKYIVGSVAVNAQCEKRVLKLLNRCSKKYMNDKDKQMLRLFGDTTTYTLHIINVSPKLRVDFGVYLLRYLDAEDIKDCAHITLTPNEIQNHRLNFCETLFLSSLNESKMKTSYSEKDEEQ</sequence>